<evidence type="ECO:0000313" key="8">
    <source>
        <dbReference type="RefSeq" id="XP_022300311.1"/>
    </source>
</evidence>
<dbReference type="SMART" id="SM00320">
    <property type="entry name" value="WD40"/>
    <property type="match status" value="2"/>
</dbReference>
<dbReference type="PANTHER" id="PTHR19871:SF14">
    <property type="entry name" value="DUF4062 DOMAIN-CONTAINING PROTEIN"/>
    <property type="match status" value="1"/>
</dbReference>
<dbReference type="PROSITE" id="PS50082">
    <property type="entry name" value="WD_REPEATS_2"/>
    <property type="match status" value="1"/>
</dbReference>
<feature type="compositionally biased region" description="Basic and acidic residues" evidence="4">
    <location>
        <begin position="88"/>
        <end position="99"/>
    </location>
</feature>
<feature type="region of interest" description="Disordered" evidence="4">
    <location>
        <begin position="1"/>
        <end position="99"/>
    </location>
</feature>
<evidence type="ECO:0000256" key="4">
    <source>
        <dbReference type="SAM" id="MobiDB-lite"/>
    </source>
</evidence>
<sequence>MYRKYLQKISAREKGMGTQCSVNAPNANKAREPSYPQGPTENQRESTARPQENGQDSAQIRTGARNPETAATPGPNHSSGHTEQNQQPKKELTEAQKEDIRKKTKELDELMAKVDDTEKMILKAFPFQEAIVVGNFLATFPNTTKIIRIFTSSTFTDTKYERNSWMAKAYPKIKEHCFSKGYEFQVVDMRWGVRNQATDDHMTTELCMHELNECHKLSKGPTFVSLFAHKYGYRSLSRVIDGEEFQKIQSALTDHSELAHLSRWYIKDENAVPSTYLLKPVSKNIPDFLSEDFETQKAAKSQWWEESERLMEIIARGAASALDENTAKKYMISVTELETDFALNAKNADKTSFWFRKEFKDLENQPPSYTLSRYIECLGNEEVWQAARAKNKELKKRLQNRLTPEHIYTYHVDWTDKGIDPTNKAHAEYLEKITTDFQQQMIASIDRSIEEREKDWRLTLRPDSEEFMKHAVLVKEKSEGVRGRDAIIQKIKEYVLGDSKQPLVVHGESGCGKTSIMALAAEEAFHWLHGNGMVVMRFLGSTQESSNIVTLLQSMISQIYRFFKLPEQKSQDIQTLIKNFQTSLRFFFLRKTHLVMFIDSVDQLDRAHNGRLVASWIPKNLISHAKVIISTIDHPDYGVFPDIKNFVSKENFIPVPLLTPEDRVDVLDHWFERNKRKLTEEQRSYALRMFEKCPLPLYFKLSFREALEWTSFRPIEECRLQDTIRGTIDHMFRKLETKHGNCLVSRALGYVTIAKHGLSEFELEDILSCNDDVLNDVYQFWTPPTRRLPPLLIVRLRYDLNRYLVSRGDSGIQIMSWYHRQFWEAAEDRYTSDPAVNHVLHSGIADYFLGRWAGETPKPYKDKQGEASAIRYVASQPIKLGSQMNERKLKQLPYHLAKSANLKDLKKACLLNFDFLIHKMFCLPIEEVLDDFTLALSVFPGEEDLIYLSQAINLSGPALSHDPRQLPAQILDRLENTQCLSDFLDQCRHSSYHYVVCSHHLLKKPGGQLVSTLTGHNSVVDSLDLHQDPGGKLRALTASTGDNMIKVWDVHAGKEMKSLAAMESGIRKAMIVANGEILLQVYKTKVLGCNFTGDVIYTTDFKEQIDVASAGNRHSIFAVITKKKFFLFDSLTGNEMMQKEMPAGYDHGGLESMVGSENYIAFTDSIGERLCVYNMTENSFSPLVKMADDIEKMTISSDESRIIAIRGVNDVAIFDISTIKMLSLCKDFEKVRHCNALYTHNGFITAVTDDEVVILDENMENPSGHFPHPVTLQDAKTCDMNVFVSISQDNVVRVWDRRRKDIQNKLPTREHKIREIHPMRNPRYVLVRRRTTGEKTRDVLEVQDLLKDVVIKRISLDSAVNNDFLVDDDKLVMTTDNDRVKAISINTATVVTVFEGFASSSGNSMCLLNGGKVLTQK</sequence>
<feature type="domain" description="NWD1/2-like winged helix-turn-helix" evidence="6">
    <location>
        <begin position="721"/>
        <end position="833"/>
    </location>
</feature>
<evidence type="ECO:0000313" key="7">
    <source>
        <dbReference type="Proteomes" id="UP000694844"/>
    </source>
</evidence>
<feature type="repeat" description="WD" evidence="3">
    <location>
        <begin position="1013"/>
        <end position="1058"/>
    </location>
</feature>
<dbReference type="InterPro" id="IPR001680">
    <property type="entry name" value="WD40_rpt"/>
</dbReference>
<keyword evidence="1 3" id="KW-0853">WD repeat</keyword>
<dbReference type="InterPro" id="IPR027417">
    <property type="entry name" value="P-loop_NTPase"/>
</dbReference>
<dbReference type="Proteomes" id="UP000694844">
    <property type="component" value="Chromosome 8"/>
</dbReference>
<evidence type="ECO:0000259" key="5">
    <source>
        <dbReference type="Pfam" id="PF05729"/>
    </source>
</evidence>
<dbReference type="SUPFAM" id="SSF50998">
    <property type="entry name" value="Quinoprotein alcohol dehydrogenase-like"/>
    <property type="match status" value="1"/>
</dbReference>
<dbReference type="Pfam" id="PF25469">
    <property type="entry name" value="WHD_NWD1"/>
    <property type="match status" value="1"/>
</dbReference>
<evidence type="ECO:0000256" key="1">
    <source>
        <dbReference type="ARBA" id="ARBA00022574"/>
    </source>
</evidence>
<dbReference type="RefSeq" id="XP_022300311.1">
    <property type="nucleotide sequence ID" value="XM_022444603.1"/>
</dbReference>
<proteinExistence type="predicted"/>
<feature type="domain" description="NACHT" evidence="5">
    <location>
        <begin position="502"/>
        <end position="672"/>
    </location>
</feature>
<reference evidence="8" key="1">
    <citation type="submission" date="2025-08" db="UniProtKB">
        <authorList>
            <consortium name="RefSeq"/>
        </authorList>
    </citation>
    <scope>IDENTIFICATION</scope>
    <source>
        <tissue evidence="8">Whole sample</tissue>
    </source>
</reference>
<evidence type="ECO:0000256" key="2">
    <source>
        <dbReference type="ARBA" id="ARBA00022737"/>
    </source>
</evidence>
<evidence type="ECO:0000259" key="6">
    <source>
        <dbReference type="Pfam" id="PF25469"/>
    </source>
</evidence>
<evidence type="ECO:0000256" key="3">
    <source>
        <dbReference type="PROSITE-ProRule" id="PRU00221"/>
    </source>
</evidence>
<dbReference type="PROSITE" id="PS00678">
    <property type="entry name" value="WD_REPEATS_1"/>
    <property type="match status" value="1"/>
</dbReference>
<dbReference type="InterPro" id="IPR011047">
    <property type="entry name" value="Quinoprotein_ADH-like_sf"/>
</dbReference>
<dbReference type="InterPro" id="IPR057588">
    <property type="entry name" value="NWD1/2-like_WH"/>
</dbReference>
<dbReference type="InterPro" id="IPR015943">
    <property type="entry name" value="WD40/YVTN_repeat-like_dom_sf"/>
</dbReference>
<dbReference type="Pfam" id="PF05729">
    <property type="entry name" value="NACHT"/>
    <property type="match status" value="1"/>
</dbReference>
<accession>A0A8B8BBE4</accession>
<dbReference type="Gene3D" id="2.130.10.10">
    <property type="entry name" value="YVTN repeat-like/Quinoprotein amine dehydrogenase"/>
    <property type="match status" value="2"/>
</dbReference>
<dbReference type="PANTHER" id="PTHR19871">
    <property type="entry name" value="BETA TRANSDUCIN-RELATED PROTEIN"/>
    <property type="match status" value="1"/>
</dbReference>
<organism evidence="7 8">
    <name type="scientific">Crassostrea virginica</name>
    <name type="common">Eastern oyster</name>
    <dbReference type="NCBI Taxonomy" id="6565"/>
    <lineage>
        <taxon>Eukaryota</taxon>
        <taxon>Metazoa</taxon>
        <taxon>Spiralia</taxon>
        <taxon>Lophotrochozoa</taxon>
        <taxon>Mollusca</taxon>
        <taxon>Bivalvia</taxon>
        <taxon>Autobranchia</taxon>
        <taxon>Pteriomorphia</taxon>
        <taxon>Ostreida</taxon>
        <taxon>Ostreoidea</taxon>
        <taxon>Ostreidae</taxon>
        <taxon>Crassostrea</taxon>
    </lineage>
</organism>
<dbReference type="OrthoDB" id="6134417at2759"/>
<feature type="compositionally biased region" description="Polar residues" evidence="4">
    <location>
        <begin position="48"/>
        <end position="60"/>
    </location>
</feature>
<dbReference type="InterPro" id="IPR019775">
    <property type="entry name" value="WD40_repeat_CS"/>
</dbReference>
<dbReference type="GeneID" id="111108615"/>
<protein>
    <submittedName>
        <fullName evidence="8">NACHT and WD repeat domain-containing protein 2-like isoform X4</fullName>
    </submittedName>
</protein>
<dbReference type="SUPFAM" id="SSF52540">
    <property type="entry name" value="P-loop containing nucleoside triphosphate hydrolases"/>
    <property type="match status" value="1"/>
</dbReference>
<dbReference type="CDD" id="cd00009">
    <property type="entry name" value="AAA"/>
    <property type="match status" value="1"/>
</dbReference>
<dbReference type="InterPro" id="IPR052752">
    <property type="entry name" value="NACHT-WD_repeat"/>
</dbReference>
<keyword evidence="7" id="KW-1185">Reference proteome</keyword>
<gene>
    <name evidence="8" type="primary">LOC111108615</name>
</gene>
<dbReference type="InterPro" id="IPR007111">
    <property type="entry name" value="NACHT_NTPase"/>
</dbReference>
<feature type="compositionally biased region" description="Polar residues" evidence="4">
    <location>
        <begin position="75"/>
        <end position="87"/>
    </location>
</feature>
<dbReference type="Gene3D" id="3.40.50.300">
    <property type="entry name" value="P-loop containing nucleotide triphosphate hydrolases"/>
    <property type="match status" value="1"/>
</dbReference>
<dbReference type="Pfam" id="PF00400">
    <property type="entry name" value="WD40"/>
    <property type="match status" value="1"/>
</dbReference>
<keyword evidence="2" id="KW-0677">Repeat</keyword>
<name>A0A8B8BBE4_CRAVI</name>